<evidence type="ECO:0000313" key="13">
    <source>
        <dbReference type="EMBL" id="AKU16193.1"/>
    </source>
</evidence>
<evidence type="ECO:0000256" key="5">
    <source>
        <dbReference type="ARBA" id="ARBA00022597"/>
    </source>
</evidence>
<keyword evidence="3 11" id="KW-0813">Transport</keyword>
<dbReference type="STRING" id="571913.VV02_10510"/>
<evidence type="ECO:0000256" key="2">
    <source>
        <dbReference type="ARBA" id="ARBA00007783"/>
    </source>
</evidence>
<dbReference type="InterPro" id="IPR013525">
    <property type="entry name" value="ABC2_TM"/>
</dbReference>
<evidence type="ECO:0000256" key="4">
    <source>
        <dbReference type="ARBA" id="ARBA00022475"/>
    </source>
</evidence>
<dbReference type="OrthoDB" id="9789409at2"/>
<dbReference type="GO" id="GO:0140359">
    <property type="term" value="F:ABC-type transporter activity"/>
    <property type="evidence" value="ECO:0007669"/>
    <property type="project" value="InterPro"/>
</dbReference>
<dbReference type="KEGG" id="lmoi:VV02_10510"/>
<feature type="transmembrane region" description="Helical" evidence="11">
    <location>
        <begin position="122"/>
        <end position="142"/>
    </location>
</feature>
<feature type="transmembrane region" description="Helical" evidence="11">
    <location>
        <begin position="154"/>
        <end position="175"/>
    </location>
</feature>
<feature type="transmembrane region" description="Helical" evidence="11">
    <location>
        <begin position="243"/>
        <end position="264"/>
    </location>
</feature>
<feature type="transmembrane region" description="Helical" evidence="11">
    <location>
        <begin position="187"/>
        <end position="208"/>
    </location>
</feature>
<dbReference type="GO" id="GO:0043190">
    <property type="term" value="C:ATP-binding cassette (ABC) transporter complex"/>
    <property type="evidence" value="ECO:0007669"/>
    <property type="project" value="InterPro"/>
</dbReference>
<dbReference type="PROSITE" id="PS51012">
    <property type="entry name" value="ABC_TM2"/>
    <property type="match status" value="1"/>
</dbReference>
<keyword evidence="7" id="KW-0972">Capsule biogenesis/degradation</keyword>
<gene>
    <name evidence="13" type="ORF">VV02_10510</name>
</gene>
<keyword evidence="9 11" id="KW-0472">Membrane</keyword>
<dbReference type="GO" id="GO:0046677">
    <property type="term" value="P:response to antibiotic"/>
    <property type="evidence" value="ECO:0007669"/>
    <property type="project" value="UniProtKB-KW"/>
</dbReference>
<name>A0A0K1JHX7_9MICO</name>
<dbReference type="PRINTS" id="PR00164">
    <property type="entry name" value="ABC2TRNSPORT"/>
</dbReference>
<organism evidence="13 14">
    <name type="scientific">Luteipulveratus mongoliensis</name>
    <dbReference type="NCBI Taxonomy" id="571913"/>
    <lineage>
        <taxon>Bacteria</taxon>
        <taxon>Bacillati</taxon>
        <taxon>Actinomycetota</taxon>
        <taxon>Actinomycetes</taxon>
        <taxon>Micrococcales</taxon>
        <taxon>Dermacoccaceae</taxon>
        <taxon>Luteipulveratus</taxon>
    </lineage>
</organism>
<evidence type="ECO:0000256" key="1">
    <source>
        <dbReference type="ARBA" id="ARBA00004651"/>
    </source>
</evidence>
<evidence type="ECO:0000313" key="14">
    <source>
        <dbReference type="Proteomes" id="UP000066480"/>
    </source>
</evidence>
<evidence type="ECO:0000256" key="6">
    <source>
        <dbReference type="ARBA" id="ARBA00022692"/>
    </source>
</evidence>
<evidence type="ECO:0000259" key="12">
    <source>
        <dbReference type="PROSITE" id="PS51012"/>
    </source>
</evidence>
<keyword evidence="10" id="KW-0046">Antibiotic resistance</keyword>
<dbReference type="PANTHER" id="PTHR30413">
    <property type="entry name" value="INNER MEMBRANE TRANSPORT PERMEASE"/>
    <property type="match status" value="1"/>
</dbReference>
<dbReference type="Pfam" id="PF01061">
    <property type="entry name" value="ABC2_membrane"/>
    <property type="match status" value="1"/>
</dbReference>
<feature type="transmembrane region" description="Helical" evidence="11">
    <location>
        <begin position="32"/>
        <end position="57"/>
    </location>
</feature>
<keyword evidence="4 11" id="KW-1003">Cell membrane</keyword>
<keyword evidence="6 11" id="KW-0812">Transmembrane</keyword>
<evidence type="ECO:0000256" key="8">
    <source>
        <dbReference type="ARBA" id="ARBA00022989"/>
    </source>
</evidence>
<reference evidence="13 14" key="1">
    <citation type="submission" date="2015-03" db="EMBL/GenBank/DDBJ databases">
        <title>Luteipulveratus halotolerans sp. nov., a novel actinobacterium (Dermacoccaceae) from Sarawak, Malaysia.</title>
        <authorList>
            <person name="Juboi H."/>
            <person name="Basik A."/>
            <person name="Shamsul S.S."/>
            <person name="Arnold P."/>
            <person name="Schmitt E.K."/>
            <person name="Sanglier J.-J."/>
            <person name="Yeo T."/>
        </authorList>
    </citation>
    <scope>NUCLEOTIDE SEQUENCE [LARGE SCALE GENOMIC DNA]</scope>
    <source>
        <strain evidence="13 14">MN07-A0370</strain>
    </source>
</reference>
<accession>A0A0K1JHX7</accession>
<proteinExistence type="inferred from homology"/>
<dbReference type="InterPro" id="IPR000412">
    <property type="entry name" value="ABC_2_transport"/>
</dbReference>
<evidence type="ECO:0000256" key="10">
    <source>
        <dbReference type="ARBA" id="ARBA00023251"/>
    </source>
</evidence>
<feature type="domain" description="ABC transmembrane type-2" evidence="12">
    <location>
        <begin position="33"/>
        <end position="267"/>
    </location>
</feature>
<protein>
    <recommendedName>
        <fullName evidence="11">Transport permease protein</fullName>
    </recommendedName>
</protein>
<keyword evidence="14" id="KW-1185">Reference proteome</keyword>
<comment type="similarity">
    <text evidence="2 11">Belongs to the ABC-2 integral membrane protein family.</text>
</comment>
<dbReference type="GO" id="GO:0015920">
    <property type="term" value="P:lipopolysaccharide transport"/>
    <property type="evidence" value="ECO:0007669"/>
    <property type="project" value="TreeGrafter"/>
</dbReference>
<evidence type="ECO:0000256" key="11">
    <source>
        <dbReference type="RuleBase" id="RU361157"/>
    </source>
</evidence>
<keyword evidence="8 11" id="KW-1133">Transmembrane helix</keyword>
<feature type="transmembrane region" description="Helical" evidence="11">
    <location>
        <begin position="64"/>
        <end position="82"/>
    </location>
</feature>
<sequence length="275" mass="31368">MDSTRLASIWSQRKVLDTLVRRDLRVRYARSWLGYLWTLIDPLAMALVYFFVFGILFHRSTGDNDLVFILYLLAGMLPWNWFNSSLNETARALYAERLLVRSTNIPREMWVIRVVIAKGIEFLLSLPVLAFFVVLVLAGVNLGKGNLSLNVQLLAIIPAILLQFVLCIGMGLVMAPVTALVDDFVRIVRIVLRMLFYFTPIVYSMALVDKELPEARNIMIWNPLVGIMDMWRVGLSGKVGVEGWAWITATIVSFAWLAFGLWVFRKLEPAVLKEI</sequence>
<dbReference type="EMBL" id="CP011112">
    <property type="protein sequence ID" value="AKU16193.1"/>
    <property type="molecule type" value="Genomic_DNA"/>
</dbReference>
<evidence type="ECO:0000256" key="9">
    <source>
        <dbReference type="ARBA" id="ARBA00023136"/>
    </source>
</evidence>
<dbReference type="PANTHER" id="PTHR30413:SF10">
    <property type="entry name" value="CAPSULE POLYSACCHARIDE EXPORT INNER-MEMBRANE PROTEIN CTRC"/>
    <property type="match status" value="1"/>
</dbReference>
<comment type="subcellular location">
    <subcellularLocation>
        <location evidence="1 11">Cell membrane</location>
        <topology evidence="1 11">Multi-pass membrane protein</topology>
    </subcellularLocation>
</comment>
<evidence type="ECO:0000256" key="3">
    <source>
        <dbReference type="ARBA" id="ARBA00022448"/>
    </source>
</evidence>
<dbReference type="RefSeq" id="WP_052591498.1">
    <property type="nucleotide sequence ID" value="NZ_CP011112.1"/>
</dbReference>
<dbReference type="InterPro" id="IPR047817">
    <property type="entry name" value="ABC2_TM_bact-type"/>
</dbReference>
<dbReference type="AlphaFoldDB" id="A0A0K1JHX7"/>
<dbReference type="Proteomes" id="UP000066480">
    <property type="component" value="Chromosome"/>
</dbReference>
<keyword evidence="5" id="KW-0762">Sugar transport</keyword>
<evidence type="ECO:0000256" key="7">
    <source>
        <dbReference type="ARBA" id="ARBA00022903"/>
    </source>
</evidence>